<protein>
    <recommendedName>
        <fullName evidence="3">Glycogen synthase</fullName>
    </recommendedName>
</protein>
<dbReference type="GeneID" id="93859271"/>
<dbReference type="Pfam" id="PF07997">
    <property type="entry name" value="DUF1694"/>
    <property type="match status" value="1"/>
</dbReference>
<dbReference type="RefSeq" id="WP_002267447.1">
    <property type="nucleotide sequence ID" value="NZ_AHSR01000046.1"/>
</dbReference>
<reference evidence="1 2" key="1">
    <citation type="journal article" date="2013" name="Mol. Biol. Evol.">
        <title>Evolutionary and population genomics of the cavity causing bacteria Streptococcus mutans.</title>
        <authorList>
            <person name="Cornejo O.E."/>
            <person name="Lefebure T."/>
            <person name="Pavinski Bitar P.D."/>
            <person name="Lang P."/>
            <person name="Richards V.P."/>
            <person name="Eilertson K."/>
            <person name="Do T."/>
            <person name="Beighton D."/>
            <person name="Zeng L."/>
            <person name="Ahn S.J."/>
            <person name="Burne R.A."/>
            <person name="Siepel A."/>
            <person name="Bustamante C.D."/>
            <person name="Stanhope M.J."/>
        </authorList>
    </citation>
    <scope>NUCLEOTIDE SEQUENCE [LARGE SCALE GENOMIC DNA]</scope>
    <source>
        <strain evidence="1 2">SM6</strain>
    </source>
</reference>
<organism evidence="1 2">
    <name type="scientific">Streptococcus mutans SM6</name>
    <dbReference type="NCBI Taxonomy" id="857119"/>
    <lineage>
        <taxon>Bacteria</taxon>
        <taxon>Bacillati</taxon>
        <taxon>Bacillota</taxon>
        <taxon>Bacilli</taxon>
        <taxon>Lactobacillales</taxon>
        <taxon>Streptococcaceae</taxon>
        <taxon>Streptococcus</taxon>
    </lineage>
</organism>
<dbReference type="EMBL" id="AHSR01000046">
    <property type="protein sequence ID" value="EMC21966.1"/>
    <property type="molecule type" value="Genomic_DNA"/>
</dbReference>
<accession>A0A829BIA9</accession>
<dbReference type="Gene3D" id="3.30.1330.30">
    <property type="match status" value="1"/>
</dbReference>
<proteinExistence type="predicted"/>
<gene>
    <name evidence="1" type="ORF">SMU82_09042</name>
</gene>
<evidence type="ECO:0000313" key="1">
    <source>
        <dbReference type="EMBL" id="EMC21966.1"/>
    </source>
</evidence>
<sequence>MTDLDKKILESAHGEHRLNPDEQRKYFGTFAERLVLSILLADAENQAILANFDQVLQDLKAKYDSLSLKISPKLSLTNQMLYMKKTQEAGLIATIVSEDKSDSPFGLLVHTDKAENIDNPDIKALYPQLFTNGKETGQPHKKTFWQKWFQ</sequence>
<dbReference type="InterPro" id="IPR012543">
    <property type="entry name" value="DUF1694"/>
</dbReference>
<dbReference type="PIRSF" id="PIRSF034303">
    <property type="entry name" value="DUF1694"/>
    <property type="match status" value="1"/>
</dbReference>
<evidence type="ECO:0000313" key="2">
    <source>
        <dbReference type="Proteomes" id="UP000011676"/>
    </source>
</evidence>
<comment type="caution">
    <text evidence="1">The sequence shown here is derived from an EMBL/GenBank/DDBJ whole genome shotgun (WGS) entry which is preliminary data.</text>
</comment>
<evidence type="ECO:0008006" key="3">
    <source>
        <dbReference type="Google" id="ProtNLM"/>
    </source>
</evidence>
<dbReference type="InterPro" id="IPR029064">
    <property type="entry name" value="Ribosomal_eL30-like_sf"/>
</dbReference>
<dbReference type="AlphaFoldDB" id="A0A829BIA9"/>
<dbReference type="SUPFAM" id="SSF160515">
    <property type="entry name" value="YueI-like"/>
    <property type="match status" value="1"/>
</dbReference>
<dbReference type="SMR" id="A0A829BIA9"/>
<dbReference type="Proteomes" id="UP000011676">
    <property type="component" value="Unassembled WGS sequence"/>
</dbReference>
<name>A0A829BIA9_STRMG</name>